<keyword evidence="12 16" id="KW-0472">Membrane</keyword>
<evidence type="ECO:0000256" key="6">
    <source>
        <dbReference type="ARBA" id="ARBA00022692"/>
    </source>
</evidence>
<evidence type="ECO:0000256" key="2">
    <source>
        <dbReference type="ARBA" id="ARBA00004167"/>
    </source>
</evidence>
<gene>
    <name evidence="18" type="ORF">MIMGU_mgv1a023071mg</name>
</gene>
<dbReference type="Pfam" id="PF13639">
    <property type="entry name" value="zf-RING_2"/>
    <property type="match status" value="1"/>
</dbReference>
<feature type="domain" description="RING-type" evidence="17">
    <location>
        <begin position="108"/>
        <end position="150"/>
    </location>
</feature>
<comment type="pathway">
    <text evidence="3">Protein modification; protein ubiquitination.</text>
</comment>
<dbReference type="Gene3D" id="3.30.40.10">
    <property type="entry name" value="Zinc/RING finger domain, C3HC4 (zinc finger)"/>
    <property type="match status" value="1"/>
</dbReference>
<reference evidence="18 19" key="1">
    <citation type="journal article" date="2013" name="Proc. Natl. Acad. Sci. U.S.A.">
        <title>Fine-scale variation in meiotic recombination in Mimulus inferred from population shotgun sequencing.</title>
        <authorList>
            <person name="Hellsten U."/>
            <person name="Wright K.M."/>
            <person name="Jenkins J."/>
            <person name="Shu S."/>
            <person name="Yuan Y."/>
            <person name="Wessler S.R."/>
            <person name="Schmutz J."/>
            <person name="Willis J.H."/>
            <person name="Rokhsar D.S."/>
        </authorList>
    </citation>
    <scope>NUCLEOTIDE SEQUENCE [LARGE SCALE GENOMIC DNA]</scope>
    <source>
        <strain evidence="19">cv. DUN x IM62</strain>
    </source>
</reference>
<keyword evidence="5" id="KW-0808">Transferase</keyword>
<comment type="similarity">
    <text evidence="13">Belongs to the RING-type zinc finger family. ATL subfamily.</text>
</comment>
<dbReference type="InterPro" id="IPR013083">
    <property type="entry name" value="Znf_RING/FYVE/PHD"/>
</dbReference>
<dbReference type="AlphaFoldDB" id="A0A022RNL7"/>
<keyword evidence="11 16" id="KW-1133">Transmembrane helix</keyword>
<dbReference type="CDD" id="cd16461">
    <property type="entry name" value="RING-H2_EL5-like"/>
    <property type="match status" value="1"/>
</dbReference>
<feature type="compositionally biased region" description="Low complexity" evidence="15">
    <location>
        <begin position="170"/>
        <end position="193"/>
    </location>
</feature>
<evidence type="ECO:0000256" key="13">
    <source>
        <dbReference type="ARBA" id="ARBA00024209"/>
    </source>
</evidence>
<organism evidence="18 19">
    <name type="scientific">Erythranthe guttata</name>
    <name type="common">Yellow monkey flower</name>
    <name type="synonym">Mimulus guttatus</name>
    <dbReference type="NCBI Taxonomy" id="4155"/>
    <lineage>
        <taxon>Eukaryota</taxon>
        <taxon>Viridiplantae</taxon>
        <taxon>Streptophyta</taxon>
        <taxon>Embryophyta</taxon>
        <taxon>Tracheophyta</taxon>
        <taxon>Spermatophyta</taxon>
        <taxon>Magnoliopsida</taxon>
        <taxon>eudicotyledons</taxon>
        <taxon>Gunneridae</taxon>
        <taxon>Pentapetalae</taxon>
        <taxon>asterids</taxon>
        <taxon>lamiids</taxon>
        <taxon>Lamiales</taxon>
        <taxon>Phrymaceae</taxon>
        <taxon>Erythranthe</taxon>
    </lineage>
</organism>
<evidence type="ECO:0000256" key="3">
    <source>
        <dbReference type="ARBA" id="ARBA00004906"/>
    </source>
</evidence>
<evidence type="ECO:0000256" key="15">
    <source>
        <dbReference type="SAM" id="MobiDB-lite"/>
    </source>
</evidence>
<keyword evidence="10" id="KW-0862">Zinc</keyword>
<sequence>MATMNPPPIQVQQSSSTTTTTIDNSLSIYSPLLISMLGIIGTCIAIIAYHLFLVQYCISTRRRSTAPEEEEEAQLPHPAGVDVKLLQTIPILTYAAVKGGAGADQDECVVCLGELMDEEKVRLLPNCRHAFHVPCIDLWFAAHASCPLCRSPIAEAVIADSPILDPAAASAAAADDYPESGESSTAASGSSETSPREQQSHFGLLRHCASVVLPIPAERRAPPQLKRSVSTGQTTSFVVIDLEGVNNSETNASSLSPSFSGGMLTWSTAGSLSSRSVSHFDRVSVKWLRIAK</sequence>
<keyword evidence="7" id="KW-0479">Metal-binding</keyword>
<evidence type="ECO:0000256" key="1">
    <source>
        <dbReference type="ARBA" id="ARBA00000900"/>
    </source>
</evidence>
<evidence type="ECO:0000313" key="18">
    <source>
        <dbReference type="EMBL" id="EYU41576.1"/>
    </source>
</evidence>
<evidence type="ECO:0000256" key="11">
    <source>
        <dbReference type="ARBA" id="ARBA00022989"/>
    </source>
</evidence>
<proteinExistence type="inferred from homology"/>
<evidence type="ECO:0000256" key="12">
    <source>
        <dbReference type="ARBA" id="ARBA00023136"/>
    </source>
</evidence>
<dbReference type="EMBL" id="KI630319">
    <property type="protein sequence ID" value="EYU41576.1"/>
    <property type="molecule type" value="Genomic_DNA"/>
</dbReference>
<dbReference type="FunFam" id="3.30.40.10:FF:000187">
    <property type="entry name" value="E3 ubiquitin-protein ligase ATL6"/>
    <property type="match status" value="1"/>
</dbReference>
<dbReference type="InterPro" id="IPR001841">
    <property type="entry name" value="Znf_RING"/>
</dbReference>
<dbReference type="InterPro" id="IPR044600">
    <property type="entry name" value="ATL1/ATL16-like"/>
</dbReference>
<keyword evidence="9" id="KW-0833">Ubl conjugation pathway</keyword>
<evidence type="ECO:0000256" key="16">
    <source>
        <dbReference type="SAM" id="Phobius"/>
    </source>
</evidence>
<evidence type="ECO:0000256" key="8">
    <source>
        <dbReference type="ARBA" id="ARBA00022771"/>
    </source>
</evidence>
<protein>
    <recommendedName>
        <fullName evidence="4">RING-type E3 ubiquitin transferase</fullName>
        <ecNumber evidence="4">2.3.2.27</ecNumber>
    </recommendedName>
</protein>
<dbReference type="SMART" id="SM00184">
    <property type="entry name" value="RING"/>
    <property type="match status" value="1"/>
</dbReference>
<evidence type="ECO:0000256" key="9">
    <source>
        <dbReference type="ARBA" id="ARBA00022786"/>
    </source>
</evidence>
<name>A0A022RNL7_ERYGU</name>
<dbReference type="SUPFAM" id="SSF57850">
    <property type="entry name" value="RING/U-box"/>
    <property type="match status" value="1"/>
</dbReference>
<dbReference type="PANTHER" id="PTHR46913:SF1">
    <property type="entry name" value="RING-H2 FINGER PROTEIN ATL16"/>
    <property type="match status" value="1"/>
</dbReference>
<keyword evidence="8 14" id="KW-0863">Zinc-finger</keyword>
<dbReference type="Proteomes" id="UP000030748">
    <property type="component" value="Unassembled WGS sequence"/>
</dbReference>
<evidence type="ECO:0000259" key="17">
    <source>
        <dbReference type="PROSITE" id="PS50089"/>
    </source>
</evidence>
<dbReference type="GO" id="GO:0008270">
    <property type="term" value="F:zinc ion binding"/>
    <property type="evidence" value="ECO:0007669"/>
    <property type="project" value="UniProtKB-KW"/>
</dbReference>
<feature type="transmembrane region" description="Helical" evidence="16">
    <location>
        <begin position="32"/>
        <end position="54"/>
    </location>
</feature>
<evidence type="ECO:0000256" key="5">
    <source>
        <dbReference type="ARBA" id="ARBA00022679"/>
    </source>
</evidence>
<dbReference type="PANTHER" id="PTHR46913">
    <property type="entry name" value="RING-H2 FINGER PROTEIN ATL16"/>
    <property type="match status" value="1"/>
</dbReference>
<dbReference type="eggNOG" id="KOG0800">
    <property type="taxonomic scope" value="Eukaryota"/>
</dbReference>
<evidence type="ECO:0000256" key="7">
    <source>
        <dbReference type="ARBA" id="ARBA00022723"/>
    </source>
</evidence>
<keyword evidence="6 16" id="KW-0812">Transmembrane</keyword>
<dbReference type="GO" id="GO:0016020">
    <property type="term" value="C:membrane"/>
    <property type="evidence" value="ECO:0007669"/>
    <property type="project" value="UniProtKB-SubCell"/>
</dbReference>
<keyword evidence="19" id="KW-1185">Reference proteome</keyword>
<evidence type="ECO:0000256" key="4">
    <source>
        <dbReference type="ARBA" id="ARBA00012483"/>
    </source>
</evidence>
<comment type="subcellular location">
    <subcellularLocation>
        <location evidence="2">Membrane</location>
        <topology evidence="2">Single-pass membrane protein</topology>
    </subcellularLocation>
</comment>
<dbReference type="PROSITE" id="PS50089">
    <property type="entry name" value="ZF_RING_2"/>
    <property type="match status" value="1"/>
</dbReference>
<dbReference type="UniPathway" id="UPA00143"/>
<evidence type="ECO:0000256" key="10">
    <source>
        <dbReference type="ARBA" id="ARBA00022833"/>
    </source>
</evidence>
<evidence type="ECO:0000256" key="14">
    <source>
        <dbReference type="PROSITE-ProRule" id="PRU00175"/>
    </source>
</evidence>
<dbReference type="GO" id="GO:0061630">
    <property type="term" value="F:ubiquitin protein ligase activity"/>
    <property type="evidence" value="ECO:0007669"/>
    <property type="project" value="UniProtKB-EC"/>
</dbReference>
<dbReference type="GO" id="GO:0016567">
    <property type="term" value="P:protein ubiquitination"/>
    <property type="evidence" value="ECO:0000318"/>
    <property type="project" value="GO_Central"/>
</dbReference>
<accession>A0A022RNL7</accession>
<comment type="catalytic activity">
    <reaction evidence="1">
        <text>S-ubiquitinyl-[E2 ubiquitin-conjugating enzyme]-L-cysteine + [acceptor protein]-L-lysine = [E2 ubiquitin-conjugating enzyme]-L-cysteine + N(6)-ubiquitinyl-[acceptor protein]-L-lysine.</text>
        <dbReference type="EC" id="2.3.2.27"/>
    </reaction>
</comment>
<evidence type="ECO:0000313" key="19">
    <source>
        <dbReference type="Proteomes" id="UP000030748"/>
    </source>
</evidence>
<feature type="region of interest" description="Disordered" evidence="15">
    <location>
        <begin position="170"/>
        <end position="196"/>
    </location>
</feature>
<dbReference type="EC" id="2.3.2.27" evidence="4"/>